<dbReference type="PANTHER" id="PTHR10423:SF3">
    <property type="entry name" value="INSULIN-LIKE 3"/>
    <property type="match status" value="1"/>
</dbReference>
<evidence type="ECO:0000256" key="3">
    <source>
        <dbReference type="ARBA" id="ARBA00022685"/>
    </source>
</evidence>
<keyword evidence="2" id="KW-0964">Secreted</keyword>
<dbReference type="PANTHER" id="PTHR10423">
    <property type="entry name" value="INSULIN-LIKE 3"/>
    <property type="match status" value="1"/>
</dbReference>
<proteinExistence type="predicted"/>
<evidence type="ECO:0000256" key="4">
    <source>
        <dbReference type="ARBA" id="ARBA00022729"/>
    </source>
</evidence>
<keyword evidence="3" id="KW-0165">Cleavage on pair of basic residues</keyword>
<dbReference type="GeneID" id="102838570"/>
<dbReference type="CTD" id="3640"/>
<keyword evidence="7" id="KW-1185">Reference proteome</keyword>
<comment type="subcellular location">
    <subcellularLocation>
        <location evidence="1">Secreted</location>
    </subcellularLocation>
</comment>
<evidence type="ECO:0000313" key="8">
    <source>
        <dbReference type="RefSeq" id="XP_006876350.1"/>
    </source>
</evidence>
<keyword evidence="4 6" id="KW-0732">Signal</keyword>
<reference evidence="8" key="1">
    <citation type="submission" date="2025-08" db="UniProtKB">
        <authorList>
            <consortium name="RefSeq"/>
        </authorList>
    </citation>
    <scope>IDENTIFICATION</scope>
    <source>
        <tissue evidence="8">Spleen</tissue>
    </source>
</reference>
<evidence type="ECO:0000256" key="2">
    <source>
        <dbReference type="ARBA" id="ARBA00022525"/>
    </source>
</evidence>
<gene>
    <name evidence="8" type="primary">INSL3</name>
</gene>
<dbReference type="GO" id="GO:0005615">
    <property type="term" value="C:extracellular space"/>
    <property type="evidence" value="ECO:0007669"/>
    <property type="project" value="TreeGrafter"/>
</dbReference>
<protein>
    <submittedName>
        <fullName evidence="8">Insulin-like 3</fullName>
    </submittedName>
</protein>
<dbReference type="GO" id="GO:0007193">
    <property type="term" value="P:adenylate cyclase-inhibiting G protein-coupled receptor signaling pathway"/>
    <property type="evidence" value="ECO:0007669"/>
    <property type="project" value="TreeGrafter"/>
</dbReference>
<organism evidence="7 8">
    <name type="scientific">Chrysochloris asiatica</name>
    <name type="common">Cape golden mole</name>
    <dbReference type="NCBI Taxonomy" id="185453"/>
    <lineage>
        <taxon>Eukaryota</taxon>
        <taxon>Metazoa</taxon>
        <taxon>Chordata</taxon>
        <taxon>Craniata</taxon>
        <taxon>Vertebrata</taxon>
        <taxon>Euteleostomi</taxon>
        <taxon>Mammalia</taxon>
        <taxon>Eutheria</taxon>
        <taxon>Afrotheria</taxon>
        <taxon>Chrysochloridae</taxon>
        <taxon>Chrysochlorinae</taxon>
        <taxon>Chrysochloris</taxon>
    </lineage>
</organism>
<dbReference type="SUPFAM" id="SSF56994">
    <property type="entry name" value="Insulin-like"/>
    <property type="match status" value="1"/>
</dbReference>
<dbReference type="Proteomes" id="UP000504623">
    <property type="component" value="Unplaced"/>
</dbReference>
<feature type="chain" id="PRO_5038339108" evidence="6">
    <location>
        <begin position="24"/>
        <end position="131"/>
    </location>
</feature>
<dbReference type="GO" id="GO:0001664">
    <property type="term" value="F:G protein-coupled receptor binding"/>
    <property type="evidence" value="ECO:0007669"/>
    <property type="project" value="TreeGrafter"/>
</dbReference>
<evidence type="ECO:0000256" key="6">
    <source>
        <dbReference type="SAM" id="SignalP"/>
    </source>
</evidence>
<evidence type="ECO:0000256" key="1">
    <source>
        <dbReference type="ARBA" id="ARBA00004613"/>
    </source>
</evidence>
<dbReference type="RefSeq" id="XP_006876350.1">
    <property type="nucleotide sequence ID" value="XM_006876288.1"/>
</dbReference>
<sequence length="131" mass="14310">MDPYLPAWALVLLGPALLLPGDPEPPPEQLCGVDFVRMLVRVCGGPPPPRWSSGARQSVTRGDRELLKWLEGHLLQGLMADGELMLAPGPQTLPQASLHHHRHRRATANNPAHRYCLSGCAQQNLPALCPH</sequence>
<keyword evidence="5" id="KW-1015">Disulfide bond</keyword>
<name>A0A9B0UA97_CHRAS</name>
<evidence type="ECO:0000313" key="7">
    <source>
        <dbReference type="Proteomes" id="UP000504623"/>
    </source>
</evidence>
<dbReference type="InterPro" id="IPR036438">
    <property type="entry name" value="Insulin-like_sf"/>
</dbReference>
<evidence type="ECO:0000256" key="5">
    <source>
        <dbReference type="ARBA" id="ARBA00023157"/>
    </source>
</evidence>
<dbReference type="InterPro" id="IPR043387">
    <property type="entry name" value="INSL3/INSL4"/>
</dbReference>
<dbReference type="OrthoDB" id="9448185at2759"/>
<dbReference type="AlphaFoldDB" id="A0A9B0UA97"/>
<feature type="signal peptide" evidence="6">
    <location>
        <begin position="1"/>
        <end position="23"/>
    </location>
</feature>
<accession>A0A9B0UA97</accession>